<feature type="non-terminal residue" evidence="1">
    <location>
        <position position="46"/>
    </location>
</feature>
<reference evidence="1" key="1">
    <citation type="journal article" date="2014" name="Front. Microbiol.">
        <title>High frequency of phylogenetically diverse reductive dehalogenase-homologous genes in deep subseafloor sedimentary metagenomes.</title>
        <authorList>
            <person name="Kawai M."/>
            <person name="Futagami T."/>
            <person name="Toyoda A."/>
            <person name="Takaki Y."/>
            <person name="Nishi S."/>
            <person name="Hori S."/>
            <person name="Arai W."/>
            <person name="Tsubouchi T."/>
            <person name="Morono Y."/>
            <person name="Uchiyama I."/>
            <person name="Ito T."/>
            <person name="Fujiyama A."/>
            <person name="Inagaki F."/>
            <person name="Takami H."/>
        </authorList>
    </citation>
    <scope>NUCLEOTIDE SEQUENCE</scope>
    <source>
        <strain evidence="1">Expedition CK06-06</strain>
    </source>
</reference>
<gene>
    <name evidence="1" type="ORF">S06H3_53873</name>
</gene>
<comment type="caution">
    <text evidence="1">The sequence shown here is derived from an EMBL/GenBank/DDBJ whole genome shotgun (WGS) entry which is preliminary data.</text>
</comment>
<evidence type="ECO:0000313" key="1">
    <source>
        <dbReference type="EMBL" id="GAI58611.1"/>
    </source>
</evidence>
<protein>
    <submittedName>
        <fullName evidence="1">Uncharacterized protein</fullName>
    </submittedName>
</protein>
<sequence>MAKFDKTFPTLDCAACILTPKMTTVGQHPYIRLMSYSEVTEVSGYV</sequence>
<organism evidence="1">
    <name type="scientific">marine sediment metagenome</name>
    <dbReference type="NCBI Taxonomy" id="412755"/>
    <lineage>
        <taxon>unclassified sequences</taxon>
        <taxon>metagenomes</taxon>
        <taxon>ecological metagenomes</taxon>
    </lineage>
</organism>
<dbReference type="AlphaFoldDB" id="X1QUY4"/>
<accession>X1QUY4</accession>
<proteinExistence type="predicted"/>
<dbReference type="EMBL" id="BARV01034396">
    <property type="protein sequence ID" value="GAI58611.1"/>
    <property type="molecule type" value="Genomic_DNA"/>
</dbReference>
<name>X1QUY4_9ZZZZ</name>